<evidence type="ECO:0000313" key="5">
    <source>
        <dbReference type="Proteomes" id="UP000277300"/>
    </source>
</evidence>
<dbReference type="GO" id="GO:0005506">
    <property type="term" value="F:iron ion binding"/>
    <property type="evidence" value="ECO:0007669"/>
    <property type="project" value="InterPro"/>
</dbReference>
<evidence type="ECO:0000256" key="1">
    <source>
        <dbReference type="SAM" id="MobiDB-lite"/>
    </source>
</evidence>
<evidence type="ECO:0000256" key="2">
    <source>
        <dbReference type="SAM" id="SignalP"/>
    </source>
</evidence>
<evidence type="ECO:0000313" key="6">
    <source>
        <dbReference type="Proteomes" id="UP000284657"/>
    </source>
</evidence>
<dbReference type="Proteomes" id="UP000284657">
    <property type="component" value="Unassembled WGS sequence"/>
</dbReference>
<dbReference type="EMBL" id="MBDO02000384">
    <property type="protein sequence ID" value="RLN56148.1"/>
    <property type="molecule type" value="Genomic_DNA"/>
</dbReference>
<dbReference type="OrthoDB" id="121380at2759"/>
<dbReference type="SUPFAM" id="SSF49482">
    <property type="entry name" value="Aromatic compound dioxygenase"/>
    <property type="match status" value="1"/>
</dbReference>
<feature type="compositionally biased region" description="Polar residues" evidence="1">
    <location>
        <begin position="374"/>
        <end position="392"/>
    </location>
</feature>
<organism evidence="3 5">
    <name type="scientific">Phytophthora kernoviae</name>
    <dbReference type="NCBI Taxonomy" id="325452"/>
    <lineage>
        <taxon>Eukaryota</taxon>
        <taxon>Sar</taxon>
        <taxon>Stramenopiles</taxon>
        <taxon>Oomycota</taxon>
        <taxon>Peronosporomycetes</taxon>
        <taxon>Peronosporales</taxon>
        <taxon>Peronosporaceae</taxon>
        <taxon>Phytophthora</taxon>
    </lineage>
</organism>
<evidence type="ECO:0000313" key="4">
    <source>
        <dbReference type="EMBL" id="RLN62121.1"/>
    </source>
</evidence>
<feature type="chain" id="PRO_5036082185" description="Intradiol ring-cleavage dioxygenases domain-containing protein" evidence="2">
    <location>
        <begin position="23"/>
        <end position="392"/>
    </location>
</feature>
<accession>A0A3F2RGB0</accession>
<keyword evidence="2" id="KW-0732">Signal</keyword>
<evidence type="ECO:0000313" key="3">
    <source>
        <dbReference type="EMBL" id="RLN56148.1"/>
    </source>
</evidence>
<protein>
    <recommendedName>
        <fullName evidence="7">Intradiol ring-cleavage dioxygenases domain-containing protein</fullName>
    </recommendedName>
</protein>
<dbReference type="EMBL" id="MBAD02000845">
    <property type="protein sequence ID" value="RLN62121.1"/>
    <property type="molecule type" value="Genomic_DNA"/>
</dbReference>
<comment type="caution">
    <text evidence="3">The sequence shown here is derived from an EMBL/GenBank/DDBJ whole genome shotgun (WGS) entry which is preliminary data.</text>
</comment>
<name>A0A3F2RGB0_9STRA</name>
<dbReference type="GO" id="GO:0016702">
    <property type="term" value="F:oxidoreductase activity, acting on single donors with incorporation of molecular oxygen, incorporation of two atoms of oxygen"/>
    <property type="evidence" value="ECO:0007669"/>
    <property type="project" value="InterPro"/>
</dbReference>
<sequence length="392" mass="42067">MVQLTAFFSLATLAVSVLTASAHPNQQPRTHSVAEVAQRRLFQSNSHRALQTCKDSPQTRQLHDRNIARRTATLDNLRTQRRLGGYVDVSQTDIEAPSPTTEHQSSLEIDDITDVDTNALFGDDVKCILEPEVTEGPYYVNGELIRSNVTEGQAGVSLYVELQFMDVNTCESVDNLFVDFWHCNSTGVYSGVVANGNGDTSDTSNINNTAFRGLAPTDSEGLVSFASLFPGHYTGRATHIHILASYNGTILKNNTYSGGVGAHVGQLFFDQDLISEVEATSMYATNTQQLTLNANDNIYNESTATGFDPVMEYVLLGDTVEDGIFAWISVGVDMTLAKSVSAASTITAAGGVANPNAMGPPSGSGSWGPPPDNDPTQSVFSSLQSFQATETS</sequence>
<dbReference type="InterPro" id="IPR015889">
    <property type="entry name" value="Intradiol_dOase_core"/>
</dbReference>
<dbReference type="Proteomes" id="UP000277300">
    <property type="component" value="Unassembled WGS sequence"/>
</dbReference>
<feature type="region of interest" description="Disordered" evidence="1">
    <location>
        <begin position="352"/>
        <end position="392"/>
    </location>
</feature>
<reference evidence="5 6" key="1">
    <citation type="submission" date="2018-07" db="EMBL/GenBank/DDBJ databases">
        <title>Genome sequencing of oomycete isolates from Chile give support for New Zealand origin for Phytophthora kernoviae and make available the first Nothophytophthora sp. genome.</title>
        <authorList>
            <person name="Studholme D.J."/>
            <person name="Sanfuentes E."/>
            <person name="Panda P."/>
            <person name="Hill R."/>
            <person name="Sambles C."/>
            <person name="Grant M."/>
            <person name="Williams N.M."/>
            <person name="Mcdougal R.L."/>
        </authorList>
    </citation>
    <scope>NUCLEOTIDE SEQUENCE [LARGE SCALE GENOMIC DNA]</scope>
    <source>
        <strain evidence="3">Chile6</strain>
        <strain evidence="4">Chile7</strain>
    </source>
</reference>
<feature type="signal peptide" evidence="2">
    <location>
        <begin position="1"/>
        <end position="22"/>
    </location>
</feature>
<proteinExistence type="predicted"/>
<gene>
    <name evidence="4" type="ORF">BBJ29_007948</name>
    <name evidence="3" type="ORF">BBP00_00008146</name>
</gene>
<evidence type="ECO:0008006" key="7">
    <source>
        <dbReference type="Google" id="ProtNLM"/>
    </source>
</evidence>
<dbReference type="CDD" id="cd03457">
    <property type="entry name" value="intradiol_dioxygenase_like"/>
    <property type="match status" value="1"/>
</dbReference>
<dbReference type="PANTHER" id="PTHR34315">
    <property type="match status" value="1"/>
</dbReference>
<dbReference type="AlphaFoldDB" id="A0A3F2RGB0"/>
<dbReference type="PANTHER" id="PTHR34315:SF1">
    <property type="entry name" value="INTRADIOL RING-CLEAVAGE DIOXYGENASES DOMAIN-CONTAINING PROTEIN-RELATED"/>
    <property type="match status" value="1"/>
</dbReference>
<dbReference type="Gene3D" id="2.60.130.10">
    <property type="entry name" value="Aromatic compound dioxygenase"/>
    <property type="match status" value="1"/>
</dbReference>